<comment type="similarity">
    <text evidence="13">Belongs to the GTP cyclohydrolase II family.</text>
</comment>
<evidence type="ECO:0000256" key="14">
    <source>
        <dbReference type="SAM" id="MobiDB-lite"/>
    </source>
</evidence>
<sequence>MNREQQTAAGDVPVSQAGDRMGQARRRVERALAELRRGRPVLVADSASREDEVDAVLAADLATPAWIGWMVRRTSGYLCVPMTRERTDRLELPLMVPGSQDRLRTAYTVTADAATGVSTGISAHDRARTARVLAAGETTAGDLTRPGHMLPLQAVPGGVRERGGHTEAAVDLCRLAGRAPVAVIGELVRDDGSMLRLAGAQELARRSGLVLLTVEDLVTDLDARQARTDGHGAVPADAFESSAGSGQVTRVAQAHLPTRHGLFTVIAYRDDALGTEHVALVAEGTGAEVPGESAATTARATGDRPALVRVHSECLTGDAFHSLRCDCGAQLERAMDLIAAQGGVLIRLGGHEGRGIGIAEKVRAYALQDRGRDTAQANLDLGWPVDLREYSAAADILRDLGLRRVRLLTNNPDKVRGMTGEGIDVVERVPLVVGITEDNIGYMRTKAASMGHWLGAEVPTAGRAS</sequence>
<dbReference type="HAMAP" id="MF_00179">
    <property type="entry name" value="RibA"/>
    <property type="match status" value="1"/>
</dbReference>
<dbReference type="SUPFAM" id="SSF55821">
    <property type="entry name" value="YrdC/RibB"/>
    <property type="match status" value="1"/>
</dbReference>
<dbReference type="InterPro" id="IPR000926">
    <property type="entry name" value="RibA"/>
</dbReference>
<dbReference type="InterPro" id="IPR032677">
    <property type="entry name" value="GTP_cyclohydro_II"/>
</dbReference>
<name>A0ABX0SIG2_9ACTN</name>
<evidence type="ECO:0000313" key="17">
    <source>
        <dbReference type="Proteomes" id="UP000749311"/>
    </source>
</evidence>
<keyword evidence="8 13" id="KW-0547">Nucleotide-binding</keyword>
<dbReference type="SUPFAM" id="SSF142695">
    <property type="entry name" value="RibA-like"/>
    <property type="match status" value="1"/>
</dbReference>
<comment type="function">
    <text evidence="2">Catalyzes the conversion of D-ribulose 5-phosphate to formate and 3,4-dihydroxy-2-butanone 4-phosphate.</text>
</comment>
<feature type="binding site" evidence="13">
    <location>
        <position position="330"/>
    </location>
    <ligand>
        <name>GTP</name>
        <dbReference type="ChEBI" id="CHEBI:37565"/>
    </ligand>
</feature>
<dbReference type="NCBIfam" id="NF001591">
    <property type="entry name" value="PRK00393.1"/>
    <property type="match status" value="1"/>
</dbReference>
<feature type="binding site" evidence="13">
    <location>
        <position position="325"/>
    </location>
    <ligand>
        <name>Zn(2+)</name>
        <dbReference type="ChEBI" id="CHEBI:29105"/>
        <note>catalytic</note>
    </ligand>
</feature>
<evidence type="ECO:0000256" key="8">
    <source>
        <dbReference type="ARBA" id="ARBA00022741"/>
    </source>
</evidence>
<evidence type="ECO:0000256" key="10">
    <source>
        <dbReference type="ARBA" id="ARBA00022833"/>
    </source>
</evidence>
<dbReference type="Proteomes" id="UP000749311">
    <property type="component" value="Unassembled WGS sequence"/>
</dbReference>
<evidence type="ECO:0000256" key="2">
    <source>
        <dbReference type="ARBA" id="ARBA00002284"/>
    </source>
</evidence>
<feature type="binding site" evidence="13">
    <location>
        <position position="374"/>
    </location>
    <ligand>
        <name>GTP</name>
        <dbReference type="ChEBI" id="CHEBI:37565"/>
    </ligand>
</feature>
<comment type="cofactor">
    <cofactor evidence="13">
        <name>Zn(2+)</name>
        <dbReference type="ChEBI" id="CHEBI:29105"/>
    </cofactor>
    <text evidence="13">Binds 1 zinc ion per subunit.</text>
</comment>
<feature type="binding site" evidence="13">
    <location>
        <position position="409"/>
    </location>
    <ligand>
        <name>GTP</name>
        <dbReference type="ChEBI" id="CHEBI:37565"/>
    </ligand>
</feature>
<comment type="similarity">
    <text evidence="5">In the N-terminal section; belongs to the DHBP synthase family.</text>
</comment>
<dbReference type="GO" id="GO:0008686">
    <property type="term" value="F:3,4-dihydroxy-2-butanone-4-phosphate synthase activity"/>
    <property type="evidence" value="ECO:0007669"/>
    <property type="project" value="UniProtKB-EC"/>
</dbReference>
<keyword evidence="17" id="KW-1185">Reference proteome</keyword>
<feature type="binding site" evidence="13">
    <location>
        <begin position="352"/>
        <end position="354"/>
    </location>
    <ligand>
        <name>GTP</name>
        <dbReference type="ChEBI" id="CHEBI:37565"/>
    </ligand>
</feature>
<dbReference type="Pfam" id="PF00926">
    <property type="entry name" value="DHBP_synthase"/>
    <property type="match status" value="1"/>
</dbReference>
<dbReference type="Pfam" id="PF00925">
    <property type="entry name" value="GTP_cyclohydro2"/>
    <property type="match status" value="1"/>
</dbReference>
<gene>
    <name evidence="13" type="primary">ribA</name>
    <name evidence="16" type="ORF">FB473_001172</name>
</gene>
<comment type="catalytic activity">
    <reaction evidence="1">
        <text>D-ribulose 5-phosphate = (2S)-2-hydroxy-3-oxobutyl phosphate + formate + H(+)</text>
        <dbReference type="Rhea" id="RHEA:18457"/>
        <dbReference type="ChEBI" id="CHEBI:15378"/>
        <dbReference type="ChEBI" id="CHEBI:15740"/>
        <dbReference type="ChEBI" id="CHEBI:58121"/>
        <dbReference type="ChEBI" id="CHEBI:58830"/>
        <dbReference type="EC" id="4.1.99.12"/>
    </reaction>
</comment>
<evidence type="ECO:0000256" key="12">
    <source>
        <dbReference type="ARBA" id="ARBA00049295"/>
    </source>
</evidence>
<dbReference type="InterPro" id="IPR000422">
    <property type="entry name" value="DHBP_synthase_RibB"/>
</dbReference>
<evidence type="ECO:0000259" key="15">
    <source>
        <dbReference type="Pfam" id="PF00925"/>
    </source>
</evidence>
<evidence type="ECO:0000256" key="11">
    <source>
        <dbReference type="ARBA" id="ARBA00023134"/>
    </source>
</evidence>
<dbReference type="CDD" id="cd00641">
    <property type="entry name" value="GTP_cyclohydro2"/>
    <property type="match status" value="1"/>
</dbReference>
<dbReference type="PANTHER" id="PTHR21327">
    <property type="entry name" value="GTP CYCLOHYDROLASE II-RELATED"/>
    <property type="match status" value="1"/>
</dbReference>
<evidence type="ECO:0000256" key="9">
    <source>
        <dbReference type="ARBA" id="ARBA00022801"/>
    </source>
</evidence>
<dbReference type="PIRSF" id="PIRSF001259">
    <property type="entry name" value="RibA"/>
    <property type="match status" value="1"/>
</dbReference>
<evidence type="ECO:0000256" key="13">
    <source>
        <dbReference type="HAMAP-Rule" id="MF_00179"/>
    </source>
</evidence>
<evidence type="ECO:0000256" key="1">
    <source>
        <dbReference type="ARBA" id="ARBA00000141"/>
    </source>
</evidence>
<dbReference type="EC" id="3.5.4.25" evidence="13"/>
<feature type="domain" description="GTP cyclohydrolase II" evidence="15">
    <location>
        <begin position="250"/>
        <end position="430"/>
    </location>
</feature>
<evidence type="ECO:0000256" key="7">
    <source>
        <dbReference type="ARBA" id="ARBA00022723"/>
    </source>
</evidence>
<evidence type="ECO:0000256" key="4">
    <source>
        <dbReference type="ARBA" id="ARBA00004904"/>
    </source>
</evidence>
<proteinExistence type="inferred from homology"/>
<dbReference type="NCBIfam" id="TIGR00505">
    <property type="entry name" value="ribA"/>
    <property type="match status" value="1"/>
</dbReference>
<dbReference type="GO" id="GO:0003935">
    <property type="term" value="F:GTP cyclohydrolase II activity"/>
    <property type="evidence" value="ECO:0007669"/>
    <property type="project" value="UniProtKB-EC"/>
</dbReference>
<evidence type="ECO:0000256" key="5">
    <source>
        <dbReference type="ARBA" id="ARBA00005520"/>
    </source>
</evidence>
<evidence type="ECO:0000313" key="16">
    <source>
        <dbReference type="EMBL" id="NIH56527.1"/>
    </source>
</evidence>
<reference evidence="16 17" key="1">
    <citation type="submission" date="2020-02" db="EMBL/GenBank/DDBJ databases">
        <title>Sequencing the genomes of 1000 actinobacteria strains.</title>
        <authorList>
            <person name="Klenk H.-P."/>
        </authorList>
    </citation>
    <scope>NUCLEOTIDE SEQUENCE [LARGE SCALE GENOMIC DNA]</scope>
    <source>
        <strain evidence="16 17">DSM 19609</strain>
    </source>
</reference>
<comment type="pathway">
    <text evidence="3 13">Cofactor biosynthesis; riboflavin biosynthesis; 5-amino-6-(D-ribitylamino)uracil from GTP: step 1/4.</text>
</comment>
<feature type="binding site" evidence="13">
    <location>
        <position position="414"/>
    </location>
    <ligand>
        <name>GTP</name>
        <dbReference type="ChEBI" id="CHEBI:37565"/>
    </ligand>
</feature>
<dbReference type="Gene3D" id="3.90.870.10">
    <property type="entry name" value="DHBP synthase"/>
    <property type="match status" value="1"/>
</dbReference>
<dbReference type="PANTHER" id="PTHR21327:SF18">
    <property type="entry name" value="3,4-DIHYDROXY-2-BUTANONE 4-PHOSPHATE SYNTHASE"/>
    <property type="match status" value="1"/>
</dbReference>
<protein>
    <recommendedName>
        <fullName evidence="13">GTP cyclohydrolase-2</fullName>
        <ecNumber evidence="13">3.5.4.25</ecNumber>
    </recommendedName>
    <alternativeName>
        <fullName evidence="13">GTP cyclohydrolase II</fullName>
    </alternativeName>
</protein>
<organism evidence="16 17">
    <name type="scientific">Brooklawnia cerclae</name>
    <dbReference type="NCBI Taxonomy" id="349934"/>
    <lineage>
        <taxon>Bacteria</taxon>
        <taxon>Bacillati</taxon>
        <taxon>Actinomycetota</taxon>
        <taxon>Actinomycetes</taxon>
        <taxon>Propionibacteriales</taxon>
        <taxon>Propionibacteriaceae</taxon>
        <taxon>Brooklawnia</taxon>
    </lineage>
</organism>
<dbReference type="NCBIfam" id="TIGR00506">
    <property type="entry name" value="ribB"/>
    <property type="match status" value="1"/>
</dbReference>
<comment type="catalytic activity">
    <reaction evidence="12 13">
        <text>GTP + 4 H2O = 2,5-diamino-6-hydroxy-4-(5-phosphoribosylamino)-pyrimidine + formate + 2 phosphate + 3 H(+)</text>
        <dbReference type="Rhea" id="RHEA:23704"/>
        <dbReference type="ChEBI" id="CHEBI:15377"/>
        <dbReference type="ChEBI" id="CHEBI:15378"/>
        <dbReference type="ChEBI" id="CHEBI:15740"/>
        <dbReference type="ChEBI" id="CHEBI:37565"/>
        <dbReference type="ChEBI" id="CHEBI:43474"/>
        <dbReference type="ChEBI" id="CHEBI:58614"/>
        <dbReference type="EC" id="3.5.4.25"/>
    </reaction>
</comment>
<dbReference type="InterPro" id="IPR017945">
    <property type="entry name" value="DHBP_synth_RibB-like_a/b_dom"/>
</dbReference>
<keyword evidence="11 13" id="KW-0342">GTP-binding</keyword>
<dbReference type="InterPro" id="IPR036144">
    <property type="entry name" value="RibA-like_sf"/>
</dbReference>
<feature type="binding site" evidence="13">
    <location>
        <begin position="309"/>
        <end position="313"/>
    </location>
    <ligand>
        <name>GTP</name>
        <dbReference type="ChEBI" id="CHEBI:37565"/>
    </ligand>
</feature>
<feature type="binding site" evidence="13">
    <location>
        <position position="314"/>
    </location>
    <ligand>
        <name>Zn(2+)</name>
        <dbReference type="ChEBI" id="CHEBI:29105"/>
        <note>catalytic</note>
    </ligand>
</feature>
<feature type="binding site" evidence="13">
    <location>
        <position position="327"/>
    </location>
    <ligand>
        <name>Zn(2+)</name>
        <dbReference type="ChEBI" id="CHEBI:29105"/>
        <note>catalytic</note>
    </ligand>
</feature>
<accession>A0ABX0SIG2</accession>
<comment type="pathway">
    <text evidence="4">Cofactor biosynthesis; riboflavin biosynthesis; 2-hydroxy-3-oxobutyl phosphate from D-ribulose 5-phosphate: step 1/1.</text>
</comment>
<feature type="active site" description="Proton acceptor" evidence="13">
    <location>
        <position position="386"/>
    </location>
</feature>
<keyword evidence="6 13" id="KW-0686">Riboflavin biosynthesis</keyword>
<comment type="caution">
    <text evidence="16">The sequence shown here is derived from an EMBL/GenBank/DDBJ whole genome shotgun (WGS) entry which is preliminary data.</text>
</comment>
<evidence type="ECO:0000256" key="3">
    <source>
        <dbReference type="ARBA" id="ARBA00004853"/>
    </source>
</evidence>
<evidence type="ECO:0000256" key="6">
    <source>
        <dbReference type="ARBA" id="ARBA00022619"/>
    </source>
</evidence>
<comment type="function">
    <text evidence="13">Catalyzes the conversion of GTP to 2,5-diamino-6-ribosylamino-4(3H)-pyrimidinone 5'-phosphate (DARP), formate and pyrophosphate.</text>
</comment>
<keyword evidence="16" id="KW-0456">Lyase</keyword>
<dbReference type="EMBL" id="JAAMOZ010000001">
    <property type="protein sequence ID" value="NIH56527.1"/>
    <property type="molecule type" value="Genomic_DNA"/>
</dbReference>
<keyword evidence="10 13" id="KW-0862">Zinc</keyword>
<keyword evidence="7 13" id="KW-0479">Metal-binding</keyword>
<dbReference type="Gene3D" id="3.40.50.10990">
    <property type="entry name" value="GTP cyclohydrolase II"/>
    <property type="match status" value="1"/>
</dbReference>
<keyword evidence="9 13" id="KW-0378">Hydrolase</keyword>
<dbReference type="RefSeq" id="WP_341770046.1">
    <property type="nucleotide sequence ID" value="NZ_BAAAOO010000015.1"/>
</dbReference>
<feature type="region of interest" description="Disordered" evidence="14">
    <location>
        <begin position="1"/>
        <end position="25"/>
    </location>
</feature>
<feature type="active site" description="Nucleophile" evidence="13">
    <location>
        <position position="388"/>
    </location>
</feature>